<organism evidence="2 3">
    <name type="scientific">Talaromyces amestolkiae</name>
    <dbReference type="NCBI Taxonomy" id="1196081"/>
    <lineage>
        <taxon>Eukaryota</taxon>
        <taxon>Fungi</taxon>
        <taxon>Dikarya</taxon>
        <taxon>Ascomycota</taxon>
        <taxon>Pezizomycotina</taxon>
        <taxon>Eurotiomycetes</taxon>
        <taxon>Eurotiomycetidae</taxon>
        <taxon>Eurotiales</taxon>
        <taxon>Trichocomaceae</taxon>
        <taxon>Talaromyces</taxon>
        <taxon>Talaromyces sect. Talaromyces</taxon>
    </lineage>
</organism>
<dbReference type="PANTHER" id="PTHR28207">
    <property type="entry name" value="ATP SYNTHASE SUBUNIT H, MITOCHONDRIAL"/>
    <property type="match status" value="1"/>
</dbReference>
<dbReference type="OrthoDB" id="274752at2759"/>
<dbReference type="Pfam" id="PF10775">
    <property type="entry name" value="ATP_sub_h"/>
    <property type="match status" value="1"/>
</dbReference>
<feature type="region of interest" description="Disordered" evidence="1">
    <location>
        <begin position="53"/>
        <end position="124"/>
    </location>
</feature>
<dbReference type="PANTHER" id="PTHR28207:SF1">
    <property type="entry name" value="ATP SYNTHASE SUBUNIT H, MITOCHONDRIAL"/>
    <property type="match status" value="1"/>
</dbReference>
<evidence type="ECO:0000313" key="2">
    <source>
        <dbReference type="EMBL" id="RAO65129.1"/>
    </source>
</evidence>
<dbReference type="STRING" id="1196081.A0A364KNL9"/>
<dbReference type="EMBL" id="MIKG01000001">
    <property type="protein sequence ID" value="RAO65129.1"/>
    <property type="molecule type" value="Genomic_DNA"/>
</dbReference>
<dbReference type="AlphaFoldDB" id="A0A364KNL9"/>
<dbReference type="GO" id="GO:0046933">
    <property type="term" value="F:proton-transporting ATP synthase activity, rotational mechanism"/>
    <property type="evidence" value="ECO:0007669"/>
    <property type="project" value="TreeGrafter"/>
</dbReference>
<evidence type="ECO:0000313" key="3">
    <source>
        <dbReference type="Proteomes" id="UP000249363"/>
    </source>
</evidence>
<dbReference type="InterPro" id="IPR019711">
    <property type="entry name" value="ATP_synth_F0_suH"/>
</dbReference>
<feature type="compositionally biased region" description="Low complexity" evidence="1">
    <location>
        <begin position="91"/>
        <end position="100"/>
    </location>
</feature>
<sequence length="124" mass="13783">MLSHSVRASRSLLTRVNRQSVGVSYRTFMTTATRRADPVQDLYLRELRAYKPKPAKAGEAEAQVQKFTAPKPPPSPEESSLAGDLQAYETQAVEVEGQAVEGEEAPKEESWFEEDEEEAHPAAH</sequence>
<comment type="caution">
    <text evidence="2">The sequence shown here is derived from an EMBL/GenBank/DDBJ whole genome shotgun (WGS) entry which is preliminary data.</text>
</comment>
<gene>
    <name evidence="2" type="ORF">BHQ10_001141</name>
</gene>
<protein>
    <submittedName>
        <fullName evidence="2">Uncharacterized protein</fullName>
    </submittedName>
</protein>
<name>A0A364KNL9_TALAM</name>
<proteinExistence type="predicted"/>
<accession>A0A364KNL9</accession>
<keyword evidence="3" id="KW-1185">Reference proteome</keyword>
<dbReference type="GeneID" id="63790358"/>
<evidence type="ECO:0000256" key="1">
    <source>
        <dbReference type="SAM" id="MobiDB-lite"/>
    </source>
</evidence>
<dbReference type="Proteomes" id="UP000249363">
    <property type="component" value="Unassembled WGS sequence"/>
</dbReference>
<reference evidence="2 3" key="1">
    <citation type="journal article" date="2017" name="Biotechnol. Biofuels">
        <title>Differential beta-glucosidase expression as a function of carbon source availability in Talaromyces amestolkiae: a genomic and proteomic approach.</title>
        <authorList>
            <person name="de Eugenio L.I."/>
            <person name="Mendez-Liter J.A."/>
            <person name="Nieto-Dominguez M."/>
            <person name="Alonso L."/>
            <person name="Gil-Munoz J."/>
            <person name="Barriuso J."/>
            <person name="Prieto A."/>
            <person name="Martinez M.J."/>
        </authorList>
    </citation>
    <scope>NUCLEOTIDE SEQUENCE [LARGE SCALE GENOMIC DNA]</scope>
    <source>
        <strain evidence="2 3">CIB</strain>
    </source>
</reference>
<dbReference type="RefSeq" id="XP_040729646.1">
    <property type="nucleotide sequence ID" value="XM_040873145.1"/>
</dbReference>